<dbReference type="SUPFAM" id="SSF53649">
    <property type="entry name" value="Alkaline phosphatase-like"/>
    <property type="match status" value="1"/>
</dbReference>
<proteinExistence type="predicted"/>
<dbReference type="InterPro" id="IPR017850">
    <property type="entry name" value="Alkaline_phosphatase_core_sf"/>
</dbReference>
<dbReference type="PIRSF" id="PIRSF031924">
    <property type="entry name" value="Pi-irrepressible_AP"/>
    <property type="match status" value="1"/>
</dbReference>
<dbReference type="Gene3D" id="3.40.720.10">
    <property type="entry name" value="Alkaline Phosphatase, subunit A"/>
    <property type="match status" value="1"/>
</dbReference>
<dbReference type="RefSeq" id="WP_071136968.1">
    <property type="nucleotide sequence ID" value="NZ_JBMNSM010000020.1"/>
</dbReference>
<dbReference type="EMBL" id="LT608328">
    <property type="protein sequence ID" value="SCM58167.1"/>
    <property type="molecule type" value="Genomic_DNA"/>
</dbReference>
<dbReference type="Pfam" id="PF01663">
    <property type="entry name" value="Phosphodiest"/>
    <property type="match status" value="1"/>
</dbReference>
<dbReference type="Proteomes" id="UP000178485">
    <property type="component" value="Chromosome i"/>
</dbReference>
<evidence type="ECO:0000313" key="2">
    <source>
        <dbReference type="Proteomes" id="UP000178485"/>
    </source>
</evidence>
<gene>
    <name evidence="1" type="primary">phoV</name>
    <name evidence="1" type="ORF">ING2E5A_1690</name>
</gene>
<keyword evidence="2" id="KW-1185">Reference proteome</keyword>
<dbReference type="InterPro" id="IPR026263">
    <property type="entry name" value="Alkaline_phosphatase_prok"/>
</dbReference>
<protein>
    <submittedName>
        <fullName evidence="1">Alkaline phosphatase PhoV</fullName>
        <ecNumber evidence="1">3.1.3.1</ecNumber>
    </submittedName>
</protein>
<dbReference type="AlphaFoldDB" id="A0A1G4G7N1"/>
<dbReference type="GO" id="GO:0004035">
    <property type="term" value="F:alkaline phosphatase activity"/>
    <property type="evidence" value="ECO:0007669"/>
    <property type="project" value="UniProtKB-EC"/>
</dbReference>
<dbReference type="STRING" id="1642646.ING2E5A_1690"/>
<dbReference type="Gene3D" id="3.30.1360.150">
    <property type="match status" value="1"/>
</dbReference>
<dbReference type="EC" id="3.1.3.1" evidence="1"/>
<sequence>MNRIFSSLVALFSVTALCAQETHNIPKLVVAITIDQLRGDYLEMFQHTFGEKGFKRLMNEGLVYTDLEFDFPYLDRASTITTIFTGANPSYHGITGEMRFLLKENREVPTFADENYAGTFTTERYSPLPVKVSTIADELKIASGGQSDVFAFAPHASQALASGGHAASGAYWVEDMTGNWASTTFYKTRQPIVEQHNRTPEALSKKIGSITWRPAIDVSNYNAFPYTKNLYNFQHYFGADRKNHVRLLKQSPFVNTEVREIAEKVLIANSLGKRQNPDFLALTFYAGNFENSLDKNYSVEVQDTYYRLDQEIGKLLDAIDTAVGLDNALIFVASTGYFNEQEVIPADMVTSGGDFYPDRSIALLNMYLMAIYGREQWVSKYYNQQLFFNRKLIEDRKINFVEFQQKAAEFLVHSSGVQDVITSHQMLHGAYNQRVQHYRNGFFKGISGDLYLELQPGWRVVQEENPNTNVRVRDNAVHAPVIFFGNNIKPQRIDRVIEATEIAPSVSHRLRIRAPNAAKANILKELF</sequence>
<keyword evidence="1" id="KW-0378">Hydrolase</keyword>
<evidence type="ECO:0000313" key="1">
    <source>
        <dbReference type="EMBL" id="SCM58167.1"/>
    </source>
</evidence>
<name>A0A1G4G7N1_9BACT</name>
<dbReference type="InterPro" id="IPR002591">
    <property type="entry name" value="Phosphodiest/P_Trfase"/>
</dbReference>
<dbReference type="CDD" id="cd16016">
    <property type="entry name" value="AP-SPAP"/>
    <property type="match status" value="1"/>
</dbReference>
<organism evidence="1 2">
    <name type="scientific">Petrimonas mucosa</name>
    <dbReference type="NCBI Taxonomy" id="1642646"/>
    <lineage>
        <taxon>Bacteria</taxon>
        <taxon>Pseudomonadati</taxon>
        <taxon>Bacteroidota</taxon>
        <taxon>Bacteroidia</taxon>
        <taxon>Bacteroidales</taxon>
        <taxon>Dysgonomonadaceae</taxon>
        <taxon>Petrimonas</taxon>
    </lineage>
</organism>
<dbReference type="KEGG" id="pmuc:ING2E5A_1690"/>
<reference evidence="1 2" key="1">
    <citation type="submission" date="2016-08" db="EMBL/GenBank/DDBJ databases">
        <authorList>
            <person name="Seilhamer J.J."/>
        </authorList>
    </citation>
    <scope>NUCLEOTIDE SEQUENCE [LARGE SCALE GENOMIC DNA]</scope>
    <source>
        <strain evidence="1">ING2-E5A</strain>
    </source>
</reference>
<accession>A0A1G4G7N1</accession>